<proteinExistence type="predicted"/>
<protein>
    <submittedName>
        <fullName evidence="7">TetR family transcriptional regulator</fullName>
    </submittedName>
</protein>
<organism evidence="7 8">
    <name type="scientific">Streptomyces hiroshimensis</name>
    <dbReference type="NCBI Taxonomy" id="66424"/>
    <lineage>
        <taxon>Bacteria</taxon>
        <taxon>Bacillati</taxon>
        <taxon>Actinomycetota</taxon>
        <taxon>Actinomycetes</taxon>
        <taxon>Kitasatosporales</taxon>
        <taxon>Streptomycetaceae</taxon>
        <taxon>Streptomyces</taxon>
    </lineage>
</organism>
<dbReference type="InterPro" id="IPR036271">
    <property type="entry name" value="Tet_transcr_reg_TetR-rel_C_sf"/>
</dbReference>
<comment type="caution">
    <text evidence="7">The sequence shown here is derived from an EMBL/GenBank/DDBJ whole genome shotgun (WGS) entry which is preliminary data.</text>
</comment>
<accession>A0ABQ2YFH4</accession>
<evidence type="ECO:0000259" key="6">
    <source>
        <dbReference type="PROSITE" id="PS50977"/>
    </source>
</evidence>
<evidence type="ECO:0000313" key="7">
    <source>
        <dbReference type="EMBL" id="GGX81221.1"/>
    </source>
</evidence>
<name>A0ABQ2YFH4_9ACTN</name>
<feature type="domain" description="HTH tetR-type" evidence="6">
    <location>
        <begin position="1"/>
        <end position="61"/>
    </location>
</feature>
<dbReference type="EMBL" id="BMUT01000005">
    <property type="protein sequence ID" value="GGX81221.1"/>
    <property type="molecule type" value="Genomic_DNA"/>
</dbReference>
<dbReference type="InterPro" id="IPR050109">
    <property type="entry name" value="HTH-type_TetR-like_transc_reg"/>
</dbReference>
<keyword evidence="4" id="KW-0804">Transcription</keyword>
<evidence type="ECO:0000256" key="3">
    <source>
        <dbReference type="ARBA" id="ARBA00023125"/>
    </source>
</evidence>
<feature type="DNA-binding region" description="H-T-H motif" evidence="5">
    <location>
        <begin position="24"/>
        <end position="43"/>
    </location>
</feature>
<dbReference type="RefSeq" id="WP_190022017.1">
    <property type="nucleotide sequence ID" value="NZ_BMUT01000005.1"/>
</dbReference>
<keyword evidence="2" id="KW-0805">Transcription regulation</keyword>
<dbReference type="PANTHER" id="PTHR30055">
    <property type="entry name" value="HTH-TYPE TRANSCRIPTIONAL REGULATOR RUTR"/>
    <property type="match status" value="1"/>
</dbReference>
<evidence type="ECO:0000313" key="8">
    <source>
        <dbReference type="Proteomes" id="UP000659223"/>
    </source>
</evidence>
<evidence type="ECO:0000256" key="2">
    <source>
        <dbReference type="ARBA" id="ARBA00023015"/>
    </source>
</evidence>
<evidence type="ECO:0000256" key="1">
    <source>
        <dbReference type="ARBA" id="ARBA00022491"/>
    </source>
</evidence>
<keyword evidence="1" id="KW-0678">Repressor</keyword>
<dbReference type="InterPro" id="IPR001647">
    <property type="entry name" value="HTH_TetR"/>
</dbReference>
<dbReference type="PANTHER" id="PTHR30055:SF219">
    <property type="entry name" value="TRANSCRIPTIONAL REGULATORY PROTEIN"/>
    <property type="match status" value="1"/>
</dbReference>
<reference evidence="8" key="1">
    <citation type="journal article" date="2019" name="Int. J. Syst. Evol. Microbiol.">
        <title>The Global Catalogue of Microorganisms (GCM) 10K type strain sequencing project: providing services to taxonomists for standard genome sequencing and annotation.</title>
        <authorList>
            <consortium name="The Broad Institute Genomics Platform"/>
            <consortium name="The Broad Institute Genome Sequencing Center for Infectious Disease"/>
            <person name="Wu L."/>
            <person name="Ma J."/>
        </authorList>
    </citation>
    <scope>NUCLEOTIDE SEQUENCE [LARGE SCALE GENOMIC DNA]</scope>
    <source>
        <strain evidence="8">JCM 4586</strain>
    </source>
</reference>
<dbReference type="Proteomes" id="UP000659223">
    <property type="component" value="Unassembled WGS sequence"/>
</dbReference>
<dbReference type="InterPro" id="IPR009057">
    <property type="entry name" value="Homeodomain-like_sf"/>
</dbReference>
<dbReference type="Pfam" id="PF00440">
    <property type="entry name" value="TetR_N"/>
    <property type="match status" value="1"/>
</dbReference>
<evidence type="ECO:0000256" key="5">
    <source>
        <dbReference type="PROSITE-ProRule" id="PRU00335"/>
    </source>
</evidence>
<dbReference type="InterPro" id="IPR039538">
    <property type="entry name" value="BetI_C"/>
</dbReference>
<dbReference type="Pfam" id="PF13977">
    <property type="entry name" value="TetR_C_6"/>
    <property type="match status" value="1"/>
</dbReference>
<dbReference type="Gene3D" id="1.10.357.10">
    <property type="entry name" value="Tetracycline Repressor, domain 2"/>
    <property type="match status" value="1"/>
</dbReference>
<evidence type="ECO:0000256" key="4">
    <source>
        <dbReference type="ARBA" id="ARBA00023163"/>
    </source>
</evidence>
<keyword evidence="3 5" id="KW-0238">DNA-binding</keyword>
<sequence length="207" mass="21719">MGHREDLLEGAKRCLLDKGWTRTTARDIVAASGANLASIGYHYGSKEALMMEAFIQLTVEWADGAAPVIASAVDPDAPREDRLAATLDRVTAGFANDRAFWSAQLEIIGQLVKNPELREKFAAVQPGGREGMVALFEGVHDSAVGPEATRTVGAFYHALFIGLLTQWLIDPAAAPTGKEIVEGARRALAGTVLDAPGAPGAPEGAGG</sequence>
<dbReference type="PROSITE" id="PS50977">
    <property type="entry name" value="HTH_TETR_2"/>
    <property type="match status" value="1"/>
</dbReference>
<dbReference type="SUPFAM" id="SSF46689">
    <property type="entry name" value="Homeodomain-like"/>
    <property type="match status" value="1"/>
</dbReference>
<dbReference type="SUPFAM" id="SSF48498">
    <property type="entry name" value="Tetracyclin repressor-like, C-terminal domain"/>
    <property type="match status" value="1"/>
</dbReference>
<keyword evidence="8" id="KW-1185">Reference proteome</keyword>
<gene>
    <name evidence="7" type="ORF">GCM10010324_28430</name>
</gene>